<dbReference type="EMBL" id="CAJOBD010003032">
    <property type="protein sequence ID" value="CAF3924421.1"/>
    <property type="molecule type" value="Genomic_DNA"/>
</dbReference>
<reference evidence="1" key="1">
    <citation type="submission" date="2021-02" db="EMBL/GenBank/DDBJ databases">
        <authorList>
            <person name="Nowell W R."/>
        </authorList>
    </citation>
    <scope>NUCLEOTIDE SEQUENCE</scope>
</reference>
<dbReference type="Proteomes" id="UP000663864">
    <property type="component" value="Unassembled WGS sequence"/>
</dbReference>
<dbReference type="EMBL" id="CAJNOT010000663">
    <property type="protein sequence ID" value="CAF1049242.1"/>
    <property type="molecule type" value="Genomic_DNA"/>
</dbReference>
<sequence>MSLSSSLTHCSSQLTNSFSPVRIRPFDLDAAPLFCLRRQYNMQQLYRYVKDMNYTLLQTSHHNLRYSCHQEDFHRKTEEFLLRTNAYEEITSVEPPPAPPSPSPTSFNDTKVHDLLNSITEQGRNLLKTLYEEKQMTFFHYQQMLIVRNLVRLDYLFFTLDLREQQQQQERLEEKQPFILEQRFFSTLSPLMPICRYLHRLLNPIYLNQIGEKPTVENGADIIERLECYRNNNYLRSTTYFVTLHLQDSYTSIPHQQLLETFRRFLDDYIQDETILLGITKDGVFKLTEFILENQYFLYQYRIYRIVQGGSTALYYYKLLLNIYFYYWQNPLRLRCENRQEIFLRCFNDIFFTWNETKEDLYNVLQFIQNSQTLSLQYDLQIDKNKIHFLDVLIEYDNSTLHTHVYHDWKYEPFILPTLHDSNLLSPWNILRMAIIRAVLTCSRLEDFEEEKQYIEYSFLFHEFSFEFIRQHWRSFFEEFHATDMMTYPDQSVYDDLRQQIYCWHRGRKEETHQRLLEYQKQCIWYIYVPFQGVALYYAKRNPMQFLPYSWQRDLDKLNGIHLEVIGVPKYPLNSIG</sequence>
<proteinExistence type="predicted"/>
<dbReference type="PANTHER" id="PTHR21301:SF10">
    <property type="entry name" value="REVERSE TRANSCRIPTASE DOMAIN-CONTAINING PROTEIN"/>
    <property type="match status" value="1"/>
</dbReference>
<dbReference type="PANTHER" id="PTHR21301">
    <property type="entry name" value="REVERSE TRANSCRIPTASE"/>
    <property type="match status" value="1"/>
</dbReference>
<comment type="caution">
    <text evidence="1">The sequence shown here is derived from an EMBL/GenBank/DDBJ whole genome shotgun (WGS) entry which is preliminary data.</text>
</comment>
<protein>
    <submittedName>
        <fullName evidence="1">Uncharacterized protein</fullName>
    </submittedName>
</protein>
<evidence type="ECO:0000313" key="1">
    <source>
        <dbReference type="EMBL" id="CAF1049242.1"/>
    </source>
</evidence>
<dbReference type="Proteomes" id="UP000663836">
    <property type="component" value="Unassembled WGS sequence"/>
</dbReference>
<evidence type="ECO:0000313" key="2">
    <source>
        <dbReference type="EMBL" id="CAF3924421.1"/>
    </source>
</evidence>
<accession>A0A814KGN2</accession>
<name>A0A814KGN2_9BILA</name>
<dbReference type="AlphaFoldDB" id="A0A814KGN2"/>
<gene>
    <name evidence="2" type="ORF">JBS370_LOCUS22107</name>
    <name evidence="1" type="ORF">ZHD862_LOCUS14965</name>
</gene>
<evidence type="ECO:0000313" key="3">
    <source>
        <dbReference type="Proteomes" id="UP000663864"/>
    </source>
</evidence>
<organism evidence="1 3">
    <name type="scientific">Rotaria sordida</name>
    <dbReference type="NCBI Taxonomy" id="392033"/>
    <lineage>
        <taxon>Eukaryota</taxon>
        <taxon>Metazoa</taxon>
        <taxon>Spiralia</taxon>
        <taxon>Gnathifera</taxon>
        <taxon>Rotifera</taxon>
        <taxon>Eurotatoria</taxon>
        <taxon>Bdelloidea</taxon>
        <taxon>Philodinida</taxon>
        <taxon>Philodinidae</taxon>
        <taxon>Rotaria</taxon>
    </lineage>
</organism>